<dbReference type="InterPro" id="IPR007785">
    <property type="entry name" value="Anamorsin"/>
</dbReference>
<keyword evidence="6" id="KW-0479">Metal-binding</keyword>
<reference evidence="11 12" key="1">
    <citation type="journal article" date="2021" name="J. Hered.">
        <title>A chromosome-level genome assembly of the parasitoid wasp, Cotesia glomerata (Hymenoptera: Braconidae).</title>
        <authorList>
            <person name="Pinto B.J."/>
            <person name="Weis J.J."/>
            <person name="Gamble T."/>
            <person name="Ode P.J."/>
            <person name="Paul R."/>
            <person name="Zaspel J.M."/>
        </authorList>
    </citation>
    <scope>NUCLEOTIDE SEQUENCE [LARGE SCALE GENOMIC DNA]</scope>
    <source>
        <strain evidence="11">CgM1</strain>
    </source>
</reference>
<evidence type="ECO:0000256" key="6">
    <source>
        <dbReference type="ARBA" id="ARBA00022723"/>
    </source>
</evidence>
<dbReference type="Pfam" id="PF05093">
    <property type="entry name" value="CIAPIN1"/>
    <property type="match status" value="1"/>
</dbReference>
<comment type="subcellular location">
    <subcellularLocation>
        <location evidence="2">Cytoplasm</location>
    </subcellularLocation>
</comment>
<dbReference type="GO" id="GO:0016226">
    <property type="term" value="P:iron-sulfur cluster assembly"/>
    <property type="evidence" value="ECO:0007669"/>
    <property type="project" value="InterPro"/>
</dbReference>
<dbReference type="PANTHER" id="PTHR13273">
    <property type="entry name" value="ANAMORSIN"/>
    <property type="match status" value="1"/>
</dbReference>
<gene>
    <name evidence="11" type="ORF">KQX54_017020</name>
</gene>
<keyword evidence="12" id="KW-1185">Reference proteome</keyword>
<evidence type="ECO:0000256" key="9">
    <source>
        <dbReference type="ARBA" id="ARBA00023128"/>
    </source>
</evidence>
<evidence type="ECO:0000256" key="8">
    <source>
        <dbReference type="ARBA" id="ARBA00023014"/>
    </source>
</evidence>
<evidence type="ECO:0000256" key="2">
    <source>
        <dbReference type="ARBA" id="ARBA00004496"/>
    </source>
</evidence>
<dbReference type="GO" id="GO:0051539">
    <property type="term" value="F:4 iron, 4 sulfur cluster binding"/>
    <property type="evidence" value="ECO:0007669"/>
    <property type="project" value="UniProtKB-KW"/>
</dbReference>
<dbReference type="EMBL" id="JAHXZJ010000001">
    <property type="protein sequence ID" value="KAH0567969.1"/>
    <property type="molecule type" value="Genomic_DNA"/>
</dbReference>
<dbReference type="InterPro" id="IPR046408">
    <property type="entry name" value="CIAPIN1"/>
</dbReference>
<evidence type="ECO:0000256" key="1">
    <source>
        <dbReference type="ARBA" id="ARBA00001966"/>
    </source>
</evidence>
<accession>A0AAV7J9W3</accession>
<evidence type="ECO:0000313" key="12">
    <source>
        <dbReference type="Proteomes" id="UP000826195"/>
    </source>
</evidence>
<proteinExistence type="inferred from homology"/>
<evidence type="ECO:0000259" key="10">
    <source>
        <dbReference type="Pfam" id="PF05093"/>
    </source>
</evidence>
<protein>
    <recommendedName>
        <fullName evidence="10">Anamorsin C-terminal domain-containing protein</fullName>
    </recommendedName>
</protein>
<comment type="cofactor">
    <cofactor evidence="1">
        <name>[4Fe-4S] cluster</name>
        <dbReference type="ChEBI" id="CHEBI:49883"/>
    </cofactor>
</comment>
<evidence type="ECO:0000256" key="4">
    <source>
        <dbReference type="ARBA" id="ARBA00022485"/>
    </source>
</evidence>
<evidence type="ECO:0000256" key="5">
    <source>
        <dbReference type="ARBA" id="ARBA00022490"/>
    </source>
</evidence>
<keyword evidence="9" id="KW-0496">Mitochondrion</keyword>
<evidence type="ECO:0000256" key="7">
    <source>
        <dbReference type="ARBA" id="ARBA00023004"/>
    </source>
</evidence>
<dbReference type="GO" id="GO:0046872">
    <property type="term" value="F:metal ion binding"/>
    <property type="evidence" value="ECO:0007669"/>
    <property type="project" value="UniProtKB-KW"/>
</dbReference>
<comment type="caution">
    <text evidence="11">The sequence shown here is derived from an EMBL/GenBank/DDBJ whole genome shotgun (WGS) entry which is preliminary data.</text>
</comment>
<sequence length="125" mass="13619">MLRIGSSVAFQPTKSLTSVWKLENIDDDIIDEDDILDDEDKAKPDSSSLKVCGTTGKRKACKDCTCGLAQELSEAKLDLKDQKSSCGNCYLGDAFRCGSCPYLGMPAFKTGEKVLIQETQLISDN</sequence>
<dbReference type="AlphaFoldDB" id="A0AAV7J9W3"/>
<dbReference type="Proteomes" id="UP000826195">
    <property type="component" value="Unassembled WGS sequence"/>
</dbReference>
<evidence type="ECO:0000313" key="11">
    <source>
        <dbReference type="EMBL" id="KAH0567969.1"/>
    </source>
</evidence>
<dbReference type="PANTHER" id="PTHR13273:SF14">
    <property type="entry name" value="ANAMORSIN"/>
    <property type="match status" value="1"/>
</dbReference>
<organism evidence="11 12">
    <name type="scientific">Cotesia glomerata</name>
    <name type="common">Lepidopteran parasitic wasp</name>
    <name type="synonym">Apanteles glomeratus</name>
    <dbReference type="NCBI Taxonomy" id="32391"/>
    <lineage>
        <taxon>Eukaryota</taxon>
        <taxon>Metazoa</taxon>
        <taxon>Ecdysozoa</taxon>
        <taxon>Arthropoda</taxon>
        <taxon>Hexapoda</taxon>
        <taxon>Insecta</taxon>
        <taxon>Pterygota</taxon>
        <taxon>Neoptera</taxon>
        <taxon>Endopterygota</taxon>
        <taxon>Hymenoptera</taxon>
        <taxon>Apocrita</taxon>
        <taxon>Ichneumonoidea</taxon>
        <taxon>Braconidae</taxon>
        <taxon>Microgastrinae</taxon>
        <taxon>Cotesia</taxon>
    </lineage>
</organism>
<dbReference type="GO" id="GO:0005737">
    <property type="term" value="C:cytoplasm"/>
    <property type="evidence" value="ECO:0007669"/>
    <property type="project" value="UniProtKB-SubCell"/>
</dbReference>
<comment type="similarity">
    <text evidence="3">Belongs to the anamorsin family.</text>
</comment>
<name>A0AAV7J9W3_COTGL</name>
<keyword evidence="8" id="KW-0411">Iron-sulfur</keyword>
<keyword evidence="7" id="KW-0408">Iron</keyword>
<keyword evidence="4" id="KW-0004">4Fe-4S</keyword>
<feature type="domain" description="Anamorsin C-terminal" evidence="10">
    <location>
        <begin position="70"/>
        <end position="115"/>
    </location>
</feature>
<keyword evidence="5" id="KW-0963">Cytoplasm</keyword>
<evidence type="ECO:0000256" key="3">
    <source>
        <dbReference type="ARBA" id="ARBA00008169"/>
    </source>
</evidence>